<dbReference type="Proteomes" id="UP000886520">
    <property type="component" value="Chromosome 1"/>
</dbReference>
<proteinExistence type="predicted"/>
<dbReference type="AlphaFoldDB" id="A0A9D4ZQC9"/>
<dbReference type="OrthoDB" id="566751at2759"/>
<gene>
    <name evidence="1" type="ORF">GOP47_0000072</name>
</gene>
<comment type="caution">
    <text evidence="1">The sequence shown here is derived from an EMBL/GenBank/DDBJ whole genome shotgun (WGS) entry which is preliminary data.</text>
</comment>
<dbReference type="EMBL" id="JABFUD020000001">
    <property type="protein sequence ID" value="KAI5083903.1"/>
    <property type="molecule type" value="Genomic_DNA"/>
</dbReference>
<sequence length="157" mass="17591">MVLTSPIDCITQNKFMCLPKNKLNFLQCAQGEHKVKWKTSYVFLSEAVGGHPMVFLVHPLLPQSLQLLHPTPRFRMVVEGVREGVLVIEDEQEPTQYCSLSDGEGKGCMGVAELDASDIFALCKPADDHELLMATEELLQPRLLRCLLPMEYSEATT</sequence>
<name>A0A9D4ZQC9_ADICA</name>
<organism evidence="1 2">
    <name type="scientific">Adiantum capillus-veneris</name>
    <name type="common">Maidenhair fern</name>
    <dbReference type="NCBI Taxonomy" id="13818"/>
    <lineage>
        <taxon>Eukaryota</taxon>
        <taxon>Viridiplantae</taxon>
        <taxon>Streptophyta</taxon>
        <taxon>Embryophyta</taxon>
        <taxon>Tracheophyta</taxon>
        <taxon>Polypodiopsida</taxon>
        <taxon>Polypodiidae</taxon>
        <taxon>Polypodiales</taxon>
        <taxon>Pteridineae</taxon>
        <taxon>Pteridaceae</taxon>
        <taxon>Vittarioideae</taxon>
        <taxon>Adiantum</taxon>
    </lineage>
</organism>
<accession>A0A9D4ZQC9</accession>
<reference evidence="1" key="1">
    <citation type="submission" date="2021-01" db="EMBL/GenBank/DDBJ databases">
        <title>Adiantum capillus-veneris genome.</title>
        <authorList>
            <person name="Fang Y."/>
            <person name="Liao Q."/>
        </authorList>
    </citation>
    <scope>NUCLEOTIDE SEQUENCE</scope>
    <source>
        <strain evidence="1">H3</strain>
        <tissue evidence="1">Leaf</tissue>
    </source>
</reference>
<evidence type="ECO:0000313" key="2">
    <source>
        <dbReference type="Proteomes" id="UP000886520"/>
    </source>
</evidence>
<evidence type="ECO:0000313" key="1">
    <source>
        <dbReference type="EMBL" id="KAI5083903.1"/>
    </source>
</evidence>
<dbReference type="PANTHER" id="PTHR37178">
    <property type="entry name" value="PLANT/PROTEIN"/>
    <property type="match status" value="1"/>
</dbReference>
<keyword evidence="2" id="KW-1185">Reference proteome</keyword>
<protein>
    <submittedName>
        <fullName evidence="1">Uncharacterized protein</fullName>
    </submittedName>
</protein>
<dbReference type="PANTHER" id="PTHR37178:SF1">
    <property type="entry name" value="PLANT_PROTEIN"/>
    <property type="match status" value="1"/>
</dbReference>